<organism evidence="2 3">
    <name type="scientific">Stylophora pistillata</name>
    <name type="common">Smooth cauliflower coral</name>
    <dbReference type="NCBI Taxonomy" id="50429"/>
    <lineage>
        <taxon>Eukaryota</taxon>
        <taxon>Metazoa</taxon>
        <taxon>Cnidaria</taxon>
        <taxon>Anthozoa</taxon>
        <taxon>Hexacorallia</taxon>
        <taxon>Scleractinia</taxon>
        <taxon>Astrocoeniina</taxon>
        <taxon>Pocilloporidae</taxon>
        <taxon>Stylophora</taxon>
    </lineage>
</organism>
<accession>A0A2B4RL07</accession>
<reference evidence="3" key="1">
    <citation type="journal article" date="2017" name="bioRxiv">
        <title>Comparative analysis of the genomes of Stylophora pistillata and Acropora digitifera provides evidence for extensive differences between species of corals.</title>
        <authorList>
            <person name="Voolstra C.R."/>
            <person name="Li Y."/>
            <person name="Liew Y.J."/>
            <person name="Baumgarten S."/>
            <person name="Zoccola D."/>
            <person name="Flot J.-F."/>
            <person name="Tambutte S."/>
            <person name="Allemand D."/>
            <person name="Aranda M."/>
        </authorList>
    </citation>
    <scope>NUCLEOTIDE SEQUENCE [LARGE SCALE GENOMIC DNA]</scope>
</reference>
<dbReference type="Gene3D" id="3.90.320.10">
    <property type="match status" value="1"/>
</dbReference>
<keyword evidence="3" id="KW-1185">Reference proteome</keyword>
<comment type="caution">
    <text evidence="2">The sequence shown here is derived from an EMBL/GenBank/DDBJ whole genome shotgun (WGS) entry which is preliminary data.</text>
</comment>
<dbReference type="AlphaFoldDB" id="A0A2B4RL07"/>
<dbReference type="Proteomes" id="UP000225706">
    <property type="component" value="Unassembled WGS sequence"/>
</dbReference>
<sequence length="210" mass="23137">MYQKPGNNTRQEYGLMFVDPELQPPKQCLIKQITSPTKAVCEVLQYNRTMQTKAFKDGIESEEQTMVISESHPFLGASPDGIIDNETIVEVKKIRLKDVQSDSESNSNSSKQKHLRLAAKKIQRGSDTVQTKEGGARADNSCSLYHPPAPTPPEQQLPTPEQQQAPTPVCTPTTANPSTATTTYSNSTTTYSENITAGFRAVTDQKNYAL</sequence>
<evidence type="ECO:0000256" key="1">
    <source>
        <dbReference type="SAM" id="MobiDB-lite"/>
    </source>
</evidence>
<evidence type="ECO:0008006" key="4">
    <source>
        <dbReference type="Google" id="ProtNLM"/>
    </source>
</evidence>
<evidence type="ECO:0000313" key="2">
    <source>
        <dbReference type="EMBL" id="PFX16955.1"/>
    </source>
</evidence>
<proteinExistence type="predicted"/>
<protein>
    <recommendedName>
        <fullName evidence="4">YqaJ viral recombinase domain-containing protein</fullName>
    </recommendedName>
</protein>
<gene>
    <name evidence="2" type="ORF">AWC38_SpisGene18747</name>
</gene>
<dbReference type="EMBL" id="LSMT01000507">
    <property type="protein sequence ID" value="PFX16955.1"/>
    <property type="molecule type" value="Genomic_DNA"/>
</dbReference>
<feature type="compositionally biased region" description="Basic residues" evidence="1">
    <location>
        <begin position="111"/>
        <end position="123"/>
    </location>
</feature>
<name>A0A2B4RL07_STYPI</name>
<feature type="region of interest" description="Disordered" evidence="1">
    <location>
        <begin position="98"/>
        <end position="192"/>
    </location>
</feature>
<feature type="compositionally biased region" description="Low complexity" evidence="1">
    <location>
        <begin position="156"/>
        <end position="192"/>
    </location>
</feature>
<evidence type="ECO:0000313" key="3">
    <source>
        <dbReference type="Proteomes" id="UP000225706"/>
    </source>
</evidence>
<dbReference type="InterPro" id="IPR011604">
    <property type="entry name" value="PDDEXK-like_dom_sf"/>
</dbReference>